<dbReference type="EMBL" id="JTDY01000490">
    <property type="protein sequence ID" value="KOB76940.1"/>
    <property type="molecule type" value="Genomic_DNA"/>
</dbReference>
<accession>A0A0L7LNC7</accession>
<comment type="caution">
    <text evidence="1">The sequence shown here is derived from an EMBL/GenBank/DDBJ whole genome shotgun (WGS) entry which is preliminary data.</text>
</comment>
<sequence length="70" mass="7955">MEDHRTASTIIPRDGYLATRYLKEAYLFNTDRLIQNIKNASIQEVRVRLVTGIALVEAGVLVREIVILTI</sequence>
<keyword evidence="2" id="KW-1185">Reference proteome</keyword>
<name>A0A0L7LNC7_OPEBR</name>
<evidence type="ECO:0000313" key="1">
    <source>
        <dbReference type="EMBL" id="KOB76940.1"/>
    </source>
</evidence>
<organism evidence="1 2">
    <name type="scientific">Operophtera brumata</name>
    <name type="common">Winter moth</name>
    <name type="synonym">Phalaena brumata</name>
    <dbReference type="NCBI Taxonomy" id="104452"/>
    <lineage>
        <taxon>Eukaryota</taxon>
        <taxon>Metazoa</taxon>
        <taxon>Ecdysozoa</taxon>
        <taxon>Arthropoda</taxon>
        <taxon>Hexapoda</taxon>
        <taxon>Insecta</taxon>
        <taxon>Pterygota</taxon>
        <taxon>Neoptera</taxon>
        <taxon>Endopterygota</taxon>
        <taxon>Lepidoptera</taxon>
        <taxon>Glossata</taxon>
        <taxon>Ditrysia</taxon>
        <taxon>Geometroidea</taxon>
        <taxon>Geometridae</taxon>
        <taxon>Larentiinae</taxon>
        <taxon>Operophtera</taxon>
    </lineage>
</organism>
<protein>
    <submittedName>
        <fullName evidence="1">Uncharacterized protein</fullName>
    </submittedName>
</protein>
<reference evidence="1 2" key="1">
    <citation type="journal article" date="2015" name="Genome Biol. Evol.">
        <title>The genome of winter moth (Operophtera brumata) provides a genomic perspective on sexual dimorphism and phenology.</title>
        <authorList>
            <person name="Derks M.F."/>
            <person name="Smit S."/>
            <person name="Salis L."/>
            <person name="Schijlen E."/>
            <person name="Bossers A."/>
            <person name="Mateman C."/>
            <person name="Pijl A.S."/>
            <person name="de Ridder D."/>
            <person name="Groenen M.A."/>
            <person name="Visser M.E."/>
            <person name="Megens H.J."/>
        </authorList>
    </citation>
    <scope>NUCLEOTIDE SEQUENCE [LARGE SCALE GENOMIC DNA]</scope>
    <source>
        <strain evidence="1">WM2013NL</strain>
        <tissue evidence="1">Head and thorax</tissue>
    </source>
</reference>
<proteinExistence type="predicted"/>
<dbReference type="Proteomes" id="UP000037510">
    <property type="component" value="Unassembled WGS sequence"/>
</dbReference>
<gene>
    <name evidence="1" type="ORF">OBRU01_04864</name>
</gene>
<evidence type="ECO:0000313" key="2">
    <source>
        <dbReference type="Proteomes" id="UP000037510"/>
    </source>
</evidence>
<dbReference type="AlphaFoldDB" id="A0A0L7LNC7"/>